<evidence type="ECO:0000313" key="1">
    <source>
        <dbReference type="EMBL" id="SDE56664.1"/>
    </source>
</evidence>
<accession>A0A1G7DZ04</accession>
<reference evidence="2" key="1">
    <citation type="submission" date="2016-10" db="EMBL/GenBank/DDBJ databases">
        <authorList>
            <person name="Varghese N."/>
            <person name="Submissions S."/>
        </authorList>
    </citation>
    <scope>NUCLEOTIDE SEQUENCE [LARGE SCALE GENOMIC DNA]</scope>
    <source>
        <strain evidence="2">DSM 10146</strain>
    </source>
</reference>
<dbReference type="AlphaFoldDB" id="A0A1G7DZ04"/>
<protein>
    <submittedName>
        <fullName evidence="1">Uncharacterized protein</fullName>
    </submittedName>
</protein>
<dbReference type="Proteomes" id="UP000198994">
    <property type="component" value="Unassembled WGS sequence"/>
</dbReference>
<evidence type="ECO:0000313" key="2">
    <source>
        <dbReference type="Proteomes" id="UP000198994"/>
    </source>
</evidence>
<gene>
    <name evidence="1" type="ORF">SAMN04488105_10518</name>
</gene>
<sequence>MPKDTFAPATLRVSIDQHSLAGRKPENQDFHGAPVPRGQGLALKGDTLAVADGISSSPVSAEAAELAVKSLLTDDYAPPTAGPCAPPPPG</sequence>
<dbReference type="SUPFAM" id="SSF81606">
    <property type="entry name" value="PP2C-like"/>
    <property type="match status" value="1"/>
</dbReference>
<dbReference type="RefSeq" id="WP_089957815.1">
    <property type="nucleotide sequence ID" value="NZ_FNAV01000005.1"/>
</dbReference>
<dbReference type="STRING" id="282683.SAMN04488105_10518"/>
<dbReference type="OrthoDB" id="9801841at2"/>
<proteinExistence type="predicted"/>
<keyword evidence="2" id="KW-1185">Reference proteome</keyword>
<name>A0A1G7DZ04_9RHOB</name>
<organism evidence="1 2">
    <name type="scientific">Salipiger thiooxidans</name>
    <dbReference type="NCBI Taxonomy" id="282683"/>
    <lineage>
        <taxon>Bacteria</taxon>
        <taxon>Pseudomonadati</taxon>
        <taxon>Pseudomonadota</taxon>
        <taxon>Alphaproteobacteria</taxon>
        <taxon>Rhodobacterales</taxon>
        <taxon>Roseobacteraceae</taxon>
        <taxon>Salipiger</taxon>
    </lineage>
</organism>
<dbReference type="EMBL" id="FNAV01000005">
    <property type="protein sequence ID" value="SDE56664.1"/>
    <property type="molecule type" value="Genomic_DNA"/>
</dbReference>
<dbReference type="InterPro" id="IPR036457">
    <property type="entry name" value="PPM-type-like_dom_sf"/>
</dbReference>